<sequence>MLELPSPTCVLPPLPSPPLPSPPLPSPLGMWVPGDVGAGGPWDWWPGQMWELPSGCPSPRASSLPQRDSWRMTGEGSRPAQRPLGQTDIWVGRLGCDTHDTKTPPPAAVCRGTNICTHSEGASEEAPFLKK</sequence>
<evidence type="ECO:0000313" key="3">
    <source>
        <dbReference type="Proteomes" id="UP000558488"/>
    </source>
</evidence>
<accession>A0A7J7TVZ6</accession>
<name>A0A7J7TVZ6_PIPKU</name>
<dbReference type="EMBL" id="JACAGB010000024">
    <property type="protein sequence ID" value="KAF6304789.1"/>
    <property type="molecule type" value="Genomic_DNA"/>
</dbReference>
<keyword evidence="3" id="KW-1185">Reference proteome</keyword>
<evidence type="ECO:0000313" key="2">
    <source>
        <dbReference type="EMBL" id="KAF6304789.1"/>
    </source>
</evidence>
<organism evidence="2 3">
    <name type="scientific">Pipistrellus kuhlii</name>
    <name type="common">Kuhl's pipistrelle</name>
    <dbReference type="NCBI Taxonomy" id="59472"/>
    <lineage>
        <taxon>Eukaryota</taxon>
        <taxon>Metazoa</taxon>
        <taxon>Chordata</taxon>
        <taxon>Craniata</taxon>
        <taxon>Vertebrata</taxon>
        <taxon>Euteleostomi</taxon>
        <taxon>Mammalia</taxon>
        <taxon>Eutheria</taxon>
        <taxon>Laurasiatheria</taxon>
        <taxon>Chiroptera</taxon>
        <taxon>Yangochiroptera</taxon>
        <taxon>Vespertilionidae</taxon>
        <taxon>Pipistrellus</taxon>
    </lineage>
</organism>
<evidence type="ECO:0000256" key="1">
    <source>
        <dbReference type="SAM" id="MobiDB-lite"/>
    </source>
</evidence>
<feature type="region of interest" description="Disordered" evidence="1">
    <location>
        <begin position="55"/>
        <end position="86"/>
    </location>
</feature>
<protein>
    <submittedName>
        <fullName evidence="2">Uncharacterized protein</fullName>
    </submittedName>
</protein>
<dbReference type="Proteomes" id="UP000558488">
    <property type="component" value="Unassembled WGS sequence"/>
</dbReference>
<proteinExistence type="predicted"/>
<dbReference type="AlphaFoldDB" id="A0A7J7TVZ6"/>
<comment type="caution">
    <text evidence="2">The sequence shown here is derived from an EMBL/GenBank/DDBJ whole genome shotgun (WGS) entry which is preliminary data.</text>
</comment>
<gene>
    <name evidence="2" type="ORF">mPipKuh1_009243</name>
</gene>
<reference evidence="2 3" key="1">
    <citation type="journal article" date="2020" name="Nature">
        <title>Six reference-quality genomes reveal evolution of bat adaptations.</title>
        <authorList>
            <person name="Jebb D."/>
            <person name="Huang Z."/>
            <person name="Pippel M."/>
            <person name="Hughes G.M."/>
            <person name="Lavrichenko K."/>
            <person name="Devanna P."/>
            <person name="Winkler S."/>
            <person name="Jermiin L.S."/>
            <person name="Skirmuntt E.C."/>
            <person name="Katzourakis A."/>
            <person name="Burkitt-Gray L."/>
            <person name="Ray D.A."/>
            <person name="Sullivan K.A.M."/>
            <person name="Roscito J.G."/>
            <person name="Kirilenko B.M."/>
            <person name="Davalos L.M."/>
            <person name="Corthals A.P."/>
            <person name="Power M.L."/>
            <person name="Jones G."/>
            <person name="Ransome R.D."/>
            <person name="Dechmann D.K.N."/>
            <person name="Locatelli A.G."/>
            <person name="Puechmaille S.J."/>
            <person name="Fedrigo O."/>
            <person name="Jarvis E.D."/>
            <person name="Hiller M."/>
            <person name="Vernes S.C."/>
            <person name="Myers E.W."/>
            <person name="Teeling E.C."/>
        </authorList>
    </citation>
    <scope>NUCLEOTIDE SEQUENCE [LARGE SCALE GENOMIC DNA]</scope>
    <source>
        <strain evidence="2">MPipKuh1</strain>
        <tissue evidence="2">Flight muscle</tissue>
    </source>
</reference>